<organism evidence="6 7">
    <name type="scientific">Candidatus Mycobacterium methanotrophicum</name>
    <dbReference type="NCBI Taxonomy" id="2943498"/>
    <lineage>
        <taxon>Bacteria</taxon>
        <taxon>Bacillati</taxon>
        <taxon>Actinomycetota</taxon>
        <taxon>Actinomycetes</taxon>
        <taxon>Mycobacteriales</taxon>
        <taxon>Mycobacteriaceae</taxon>
        <taxon>Mycobacterium</taxon>
    </lineage>
</organism>
<feature type="coiled-coil region" evidence="4">
    <location>
        <begin position="3"/>
        <end position="30"/>
    </location>
</feature>
<protein>
    <recommendedName>
        <fullName evidence="5">Clp R domain-containing protein</fullName>
    </recommendedName>
</protein>
<keyword evidence="7" id="KW-1185">Reference proteome</keyword>
<evidence type="ECO:0000256" key="3">
    <source>
        <dbReference type="PROSITE-ProRule" id="PRU01251"/>
    </source>
</evidence>
<feature type="domain" description="Clp R" evidence="5">
    <location>
        <begin position="1"/>
        <end position="67"/>
    </location>
</feature>
<dbReference type="Pfam" id="PF02861">
    <property type="entry name" value="Clp_N"/>
    <property type="match status" value="1"/>
</dbReference>
<dbReference type="RefSeq" id="WP_219067595.1">
    <property type="nucleotide sequence ID" value="NZ_CAJUXY010000022.1"/>
</dbReference>
<evidence type="ECO:0000313" key="7">
    <source>
        <dbReference type="Proteomes" id="UP001056610"/>
    </source>
</evidence>
<keyword evidence="1" id="KW-0547">Nucleotide-binding</keyword>
<proteinExistence type="predicted"/>
<dbReference type="Proteomes" id="UP001056610">
    <property type="component" value="Chromosome"/>
</dbReference>
<dbReference type="Pfam" id="PF10431">
    <property type="entry name" value="ClpB_D2-small"/>
    <property type="match status" value="1"/>
</dbReference>
<gene>
    <name evidence="6" type="ORF">M5I08_02120</name>
</gene>
<dbReference type="PROSITE" id="PS51903">
    <property type="entry name" value="CLP_R"/>
    <property type="match status" value="1"/>
</dbReference>
<evidence type="ECO:0000259" key="5">
    <source>
        <dbReference type="PROSITE" id="PS51903"/>
    </source>
</evidence>
<dbReference type="EMBL" id="CP097320">
    <property type="protein sequence ID" value="UQX11349.1"/>
    <property type="molecule type" value="Genomic_DNA"/>
</dbReference>
<evidence type="ECO:0000313" key="6">
    <source>
        <dbReference type="EMBL" id="UQX11349.1"/>
    </source>
</evidence>
<sequence>MTSALLGRLLETAEREAKRLEDSYISVEHLVLMLAKEGSAAAAGRILASHGITRESFLKALTAVRGNQRVTPATPEAPYQALKKDGPVYGARPLRCHIAREAQTCIGRALLRGDIVAGAKIQVNVANGELAVSCSEPALAT</sequence>
<keyword evidence="2" id="KW-0067">ATP-binding</keyword>
<keyword evidence="3" id="KW-0677">Repeat</keyword>
<name>A0ABY4QNI8_9MYCO</name>
<dbReference type="InterPro" id="IPR019489">
    <property type="entry name" value="Clp_ATPase_C"/>
</dbReference>
<accession>A0ABY4QNI8</accession>
<evidence type="ECO:0000256" key="1">
    <source>
        <dbReference type="ARBA" id="ARBA00022741"/>
    </source>
</evidence>
<keyword evidence="4" id="KW-0175">Coiled coil</keyword>
<evidence type="ECO:0000256" key="2">
    <source>
        <dbReference type="ARBA" id="ARBA00022840"/>
    </source>
</evidence>
<evidence type="ECO:0000256" key="4">
    <source>
        <dbReference type="SAM" id="Coils"/>
    </source>
</evidence>
<reference evidence="6" key="1">
    <citation type="submission" date="2022-05" db="EMBL/GenBank/DDBJ databases">
        <title>A methanotrophic Mycobacterium dominates a cave microbial ecosystem.</title>
        <authorList>
            <person name="Van Spanning R.J.M."/>
            <person name="Guan Q."/>
            <person name="Melkonian C."/>
            <person name="Gallant J."/>
            <person name="Polerecky L."/>
            <person name="Flot J.-F."/>
            <person name="Brandt B.W."/>
            <person name="Braster M."/>
            <person name="Iturbe Espinoza P."/>
            <person name="Aerts J."/>
            <person name="Meima-Franke M."/>
            <person name="Piersma S.R."/>
            <person name="Bunduc C."/>
            <person name="Ummels R."/>
            <person name="Pain A."/>
            <person name="Fleming E.J."/>
            <person name="van der Wel N."/>
            <person name="Gherman V.D."/>
            <person name="Sarbu S.M."/>
            <person name="Bodelier P.L.E."/>
            <person name="Bitter W."/>
        </authorList>
    </citation>
    <scope>NUCLEOTIDE SEQUENCE</scope>
    <source>
        <strain evidence="6">Sulfur Cave</strain>
    </source>
</reference>
<dbReference type="InterPro" id="IPR004176">
    <property type="entry name" value="Clp_R_N"/>
</dbReference>